<feature type="compositionally biased region" description="Polar residues" evidence="4">
    <location>
        <begin position="754"/>
        <end position="774"/>
    </location>
</feature>
<dbReference type="InParanoid" id="L8YF15"/>
<sequence>MGDHRTVAALLRECRQMLDQLSLQATDVLEQDKREAQRCRASLPGELQTLLQEAEEMKWPFVPERWQYTQAPSPEDRASLQDAVGPQLQQLLATLRACIRAQDCTAAMDAGTWLYRTDSDKGLVQAVCMQIRGQILQKLGMWDGAAELLWASTVGYLALPLPDKKGLSTSLGILADIFVSMSEKEYQRFKSNPQINLGLLTESVHRLLAAAEACKLAAALSAYTPLFVLSALNTRGTCLLSYSGSKECPPGKKDLYLREAKEAFETGLLTSGDRAPPVGVQELHGLLKAAFGLCTAHLRLGRHVAAARTASALCRAALCPLHALSTCAPGQDRGALSRAVVSTVAQVKGLLHVQRTWDCKDGAYVPWGFQTWPDEPILRGQADFQSILETHAHHHTSVCAVYDSTCGNSASARAETHPGVCITALRTETKPTETASGAGTALSSQTAALGGEALRQAGGRLCTHLQAPRVEAEAETEPPDQGSGWTAAGDQRGSSSWSPGPWSELTGPSSSTNWEEVAYHMDRGPASKEVGQGARPVDTQCSTAWSEELESERQGRAGHPETSEPRGLSLQAPGVGSVSSSHSHPRELRPCETSLSCDTPGVFLASGARLLEGAPEGAQGGGHAGPCSSRAFAASRLENMATLPAAYGASAGSMLPEAKHGAPDARGEEREDAVGGRGAAPTSGGDPWWAHLESTGVGPFLGVSPARKAQVSDCRGQEPTVDPDASTVEGAQLPASPDAHPVGRLGPCADGSVPGSSTMEQASCQESPTRSSGSGNRGEPWSLLGSCRSSWVSLPGRQELLRARTLQPDDLEGLLAGVRHDWLLRRLRDTGVFPHCQRHCAHDALLLKYSKASELWTAQETAVYLGDDLAVRKKGRQRTAFWVRYLHQQEPLGRYVGKEYKEPKGLWQHLADVERQLTAQYYVDEFNRRLQAHRMPTQMFYLPAAALLILEDSVIKGCMSVEPYIPGEFVKLSNNTTVVNTQHRATEYGLAYGHFSYEFSHHRDIVVDLQDVEVSTEEEKDPGDTKEGSLLKTKRKHKKKHKERHRMGEEVIPLRVLSNRRWGMWPTGESRCDRATVRERRDRDHEQRYWQKILVDRQAKLNQPRDKKRGTEKLITKAERIRLERAQGASQHIRFSACD</sequence>
<dbReference type="AlphaFoldDB" id="L8YF15"/>
<evidence type="ECO:0000259" key="5">
    <source>
        <dbReference type="PROSITE" id="PS51158"/>
    </source>
</evidence>
<dbReference type="GO" id="GO:0045087">
    <property type="term" value="P:innate immune response"/>
    <property type="evidence" value="ECO:0007669"/>
    <property type="project" value="TreeGrafter"/>
</dbReference>
<feature type="region of interest" description="Disordered" evidence="4">
    <location>
        <begin position="469"/>
        <end position="511"/>
    </location>
</feature>
<dbReference type="FunCoup" id="L8YF15">
    <property type="interactions" value="216"/>
</dbReference>
<feature type="compositionally biased region" description="Basic residues" evidence="4">
    <location>
        <begin position="1032"/>
        <end position="1045"/>
    </location>
</feature>
<feature type="compositionally biased region" description="Low complexity" evidence="4">
    <location>
        <begin position="573"/>
        <end position="582"/>
    </location>
</feature>
<evidence type="ECO:0000256" key="2">
    <source>
        <dbReference type="ARBA" id="ARBA00022679"/>
    </source>
</evidence>
<accession>L8YF15</accession>
<dbReference type="PANTHER" id="PTHR46747">
    <property type="entry name" value="ALPHA-PROTEIN KINASE 1"/>
    <property type="match status" value="1"/>
</dbReference>
<dbReference type="GO" id="GO:0004674">
    <property type="term" value="F:protein serine/threonine kinase activity"/>
    <property type="evidence" value="ECO:0007669"/>
    <property type="project" value="UniProtKB-KW"/>
</dbReference>
<dbReference type="PROSITE" id="PS51158">
    <property type="entry name" value="ALPHA_KINASE"/>
    <property type="match status" value="1"/>
</dbReference>
<evidence type="ECO:0000256" key="1">
    <source>
        <dbReference type="ARBA" id="ARBA00022527"/>
    </source>
</evidence>
<keyword evidence="7" id="KW-1185">Reference proteome</keyword>
<evidence type="ECO:0000256" key="3">
    <source>
        <dbReference type="ARBA" id="ARBA00022777"/>
    </source>
</evidence>
<dbReference type="Proteomes" id="UP000011518">
    <property type="component" value="Unassembled WGS sequence"/>
</dbReference>
<gene>
    <name evidence="6" type="ORF">TREES_T100005711</name>
</gene>
<dbReference type="SMART" id="SM00811">
    <property type="entry name" value="Alpha_kinase"/>
    <property type="match status" value="1"/>
</dbReference>
<feature type="domain" description="Alpha-type protein kinase" evidence="5">
    <location>
        <begin position="848"/>
        <end position="1080"/>
    </location>
</feature>
<protein>
    <submittedName>
        <fullName evidence="6">Alpha-protein kinase 1</fullName>
    </submittedName>
</protein>
<dbReference type="GO" id="GO:0005929">
    <property type="term" value="C:cilium"/>
    <property type="evidence" value="ECO:0007669"/>
    <property type="project" value="TreeGrafter"/>
</dbReference>
<dbReference type="STRING" id="246437.L8YF15"/>
<dbReference type="EMBL" id="KB360594">
    <property type="protein sequence ID" value="ELV13714.1"/>
    <property type="molecule type" value="Genomic_DNA"/>
</dbReference>
<feature type="compositionally biased region" description="Basic and acidic residues" evidence="4">
    <location>
        <begin position="551"/>
        <end position="564"/>
    </location>
</feature>
<dbReference type="GO" id="GO:0005524">
    <property type="term" value="F:ATP binding"/>
    <property type="evidence" value="ECO:0007669"/>
    <property type="project" value="InterPro"/>
</dbReference>
<evidence type="ECO:0000313" key="7">
    <source>
        <dbReference type="Proteomes" id="UP000011518"/>
    </source>
</evidence>
<keyword evidence="1" id="KW-0723">Serine/threonine-protein kinase</keyword>
<reference evidence="7" key="2">
    <citation type="journal article" date="2013" name="Nat. Commun.">
        <title>Genome of the Chinese tree shrew.</title>
        <authorList>
            <person name="Fan Y."/>
            <person name="Huang Z.Y."/>
            <person name="Cao C.C."/>
            <person name="Chen C.S."/>
            <person name="Chen Y.X."/>
            <person name="Fan D.D."/>
            <person name="He J."/>
            <person name="Hou H.L."/>
            <person name="Hu L."/>
            <person name="Hu X.T."/>
            <person name="Jiang X.T."/>
            <person name="Lai R."/>
            <person name="Lang Y.S."/>
            <person name="Liang B."/>
            <person name="Liao S.G."/>
            <person name="Mu D."/>
            <person name="Ma Y.Y."/>
            <person name="Niu Y.Y."/>
            <person name="Sun X.Q."/>
            <person name="Xia J.Q."/>
            <person name="Xiao J."/>
            <person name="Xiong Z.Q."/>
            <person name="Xu L."/>
            <person name="Yang L."/>
            <person name="Zhang Y."/>
            <person name="Zhao W."/>
            <person name="Zhao X.D."/>
            <person name="Zheng Y.T."/>
            <person name="Zhou J.M."/>
            <person name="Zhu Y.B."/>
            <person name="Zhang G.J."/>
            <person name="Wang J."/>
            <person name="Yao Y.G."/>
        </authorList>
    </citation>
    <scope>NUCLEOTIDE SEQUENCE [LARGE SCALE GENOMIC DNA]</scope>
</reference>
<reference evidence="7" key="1">
    <citation type="submission" date="2012-07" db="EMBL/GenBank/DDBJ databases">
        <title>Genome of the Chinese tree shrew, a rising model animal genetically related to primates.</title>
        <authorList>
            <person name="Zhang G."/>
            <person name="Fan Y."/>
            <person name="Yao Y."/>
            <person name="Huang Z."/>
        </authorList>
    </citation>
    <scope>NUCLEOTIDE SEQUENCE [LARGE SCALE GENOMIC DNA]</scope>
</reference>
<proteinExistence type="predicted"/>
<dbReference type="PANTHER" id="PTHR46747:SF1">
    <property type="entry name" value="ALPHA-PROTEIN KINASE 1"/>
    <property type="match status" value="1"/>
</dbReference>
<dbReference type="Pfam" id="PF02816">
    <property type="entry name" value="Alpha_kinase"/>
    <property type="match status" value="1"/>
</dbReference>
<feature type="region of interest" description="Disordered" evidence="4">
    <location>
        <begin position="654"/>
        <end position="691"/>
    </location>
</feature>
<dbReference type="eggNOG" id="ENOG502QX1X">
    <property type="taxonomic scope" value="Eukaryota"/>
</dbReference>
<dbReference type="GO" id="GO:0002753">
    <property type="term" value="P:cytoplasmic pattern recognition receptor signaling pathway"/>
    <property type="evidence" value="ECO:0007669"/>
    <property type="project" value="TreeGrafter"/>
</dbReference>
<evidence type="ECO:0000256" key="4">
    <source>
        <dbReference type="SAM" id="MobiDB-lite"/>
    </source>
</evidence>
<dbReference type="InterPro" id="IPR043529">
    <property type="entry name" value="ALPK1"/>
</dbReference>
<dbReference type="InterPro" id="IPR011009">
    <property type="entry name" value="Kinase-like_dom_sf"/>
</dbReference>
<organism evidence="6 7">
    <name type="scientific">Tupaia chinensis</name>
    <name type="common">Chinese tree shrew</name>
    <name type="synonym">Tupaia belangeri chinensis</name>
    <dbReference type="NCBI Taxonomy" id="246437"/>
    <lineage>
        <taxon>Eukaryota</taxon>
        <taxon>Metazoa</taxon>
        <taxon>Chordata</taxon>
        <taxon>Craniata</taxon>
        <taxon>Vertebrata</taxon>
        <taxon>Euteleostomi</taxon>
        <taxon>Mammalia</taxon>
        <taxon>Eutheria</taxon>
        <taxon>Euarchontoglires</taxon>
        <taxon>Scandentia</taxon>
        <taxon>Tupaiidae</taxon>
        <taxon>Tupaia</taxon>
    </lineage>
</organism>
<feature type="region of interest" description="Disordered" evidence="4">
    <location>
        <begin position="1014"/>
        <end position="1046"/>
    </location>
</feature>
<name>L8YF15_TUPCH</name>
<evidence type="ECO:0000313" key="6">
    <source>
        <dbReference type="EMBL" id="ELV13714.1"/>
    </source>
</evidence>
<feature type="region of interest" description="Disordered" evidence="4">
    <location>
        <begin position="526"/>
        <end position="595"/>
    </location>
</feature>
<keyword evidence="2" id="KW-0808">Transferase</keyword>
<feature type="compositionally biased region" description="Basic and acidic residues" evidence="4">
    <location>
        <begin position="657"/>
        <end position="674"/>
    </location>
</feature>
<feature type="compositionally biased region" description="Low complexity" evidence="4">
    <location>
        <begin position="493"/>
        <end position="503"/>
    </location>
</feature>
<dbReference type="InterPro" id="IPR004166">
    <property type="entry name" value="a-kinase_dom"/>
</dbReference>
<keyword evidence="3 6" id="KW-0418">Kinase</keyword>
<dbReference type="GO" id="GO:0048029">
    <property type="term" value="F:monosaccharide binding"/>
    <property type="evidence" value="ECO:0007669"/>
    <property type="project" value="TreeGrafter"/>
</dbReference>
<dbReference type="SUPFAM" id="SSF56112">
    <property type="entry name" value="Protein kinase-like (PK-like)"/>
    <property type="match status" value="1"/>
</dbReference>
<dbReference type="Gene3D" id="3.20.200.10">
    <property type="entry name" value="MHCK/EF2 kinase"/>
    <property type="match status" value="1"/>
</dbReference>
<feature type="region of interest" description="Disordered" evidence="4">
    <location>
        <begin position="708"/>
        <end position="780"/>
    </location>
</feature>